<protein>
    <submittedName>
        <fullName evidence="1">Uncharacterized protein</fullName>
    </submittedName>
</protein>
<dbReference type="AlphaFoldDB" id="A0A922I463"/>
<proteinExistence type="predicted"/>
<evidence type="ECO:0000313" key="2">
    <source>
        <dbReference type="Proteomes" id="UP000790347"/>
    </source>
</evidence>
<evidence type="ECO:0000313" key="1">
    <source>
        <dbReference type="EMBL" id="KAH9521192.1"/>
    </source>
</evidence>
<keyword evidence="2" id="KW-1185">Reference proteome</keyword>
<organism evidence="1 2">
    <name type="scientific">Dermatophagoides farinae</name>
    <name type="common">American house dust mite</name>
    <dbReference type="NCBI Taxonomy" id="6954"/>
    <lineage>
        <taxon>Eukaryota</taxon>
        <taxon>Metazoa</taxon>
        <taxon>Ecdysozoa</taxon>
        <taxon>Arthropoda</taxon>
        <taxon>Chelicerata</taxon>
        <taxon>Arachnida</taxon>
        <taxon>Acari</taxon>
        <taxon>Acariformes</taxon>
        <taxon>Sarcoptiformes</taxon>
        <taxon>Astigmata</taxon>
        <taxon>Psoroptidia</taxon>
        <taxon>Analgoidea</taxon>
        <taxon>Pyroglyphidae</taxon>
        <taxon>Dermatophagoidinae</taxon>
        <taxon>Dermatophagoides</taxon>
    </lineage>
</organism>
<reference evidence="1" key="1">
    <citation type="submission" date="2013-05" db="EMBL/GenBank/DDBJ databases">
        <authorList>
            <person name="Yim A.K.Y."/>
            <person name="Chan T.F."/>
            <person name="Ji K.M."/>
            <person name="Liu X.Y."/>
            <person name="Zhou J.W."/>
            <person name="Li R.Q."/>
            <person name="Yang K.Y."/>
            <person name="Li J."/>
            <person name="Li M."/>
            <person name="Law P.T.W."/>
            <person name="Wu Y.L."/>
            <person name="Cai Z.L."/>
            <person name="Qin H."/>
            <person name="Bao Y."/>
            <person name="Leung R.K.K."/>
            <person name="Ng P.K.S."/>
            <person name="Zou J."/>
            <person name="Zhong X.J."/>
            <person name="Ran P.X."/>
            <person name="Zhong N.S."/>
            <person name="Liu Z.G."/>
            <person name="Tsui S.K.W."/>
        </authorList>
    </citation>
    <scope>NUCLEOTIDE SEQUENCE</scope>
    <source>
        <strain evidence="1">Derf</strain>
        <tissue evidence="1">Whole organism</tissue>
    </source>
</reference>
<accession>A0A922I463</accession>
<reference evidence="1" key="2">
    <citation type="journal article" date="2022" name="Res Sq">
        <title>Comparative Genomics Reveals Insights into the Divergent Evolution of Astigmatic Mites and Household Pest Adaptations.</title>
        <authorList>
            <person name="Xiong Q."/>
            <person name="Wan A.T.-Y."/>
            <person name="Liu X.-Y."/>
            <person name="Fung C.S.-H."/>
            <person name="Xiao X."/>
            <person name="Malainual N."/>
            <person name="Hou J."/>
            <person name="Wang L."/>
            <person name="Wang M."/>
            <person name="Yang K."/>
            <person name="Cui Y."/>
            <person name="Leung E."/>
            <person name="Nong W."/>
            <person name="Shin S.-K."/>
            <person name="Au S."/>
            <person name="Jeong K.Y."/>
            <person name="Chew F.T."/>
            <person name="Hui J."/>
            <person name="Leung T.F."/>
            <person name="Tungtrongchitr A."/>
            <person name="Zhong N."/>
            <person name="Liu Z."/>
            <person name="Tsui S."/>
        </authorList>
    </citation>
    <scope>NUCLEOTIDE SEQUENCE</scope>
    <source>
        <strain evidence="1">Derf</strain>
        <tissue evidence="1">Whole organism</tissue>
    </source>
</reference>
<dbReference type="Proteomes" id="UP000790347">
    <property type="component" value="Unassembled WGS sequence"/>
</dbReference>
<comment type="caution">
    <text evidence="1">The sequence shown here is derived from an EMBL/GenBank/DDBJ whole genome shotgun (WGS) entry which is preliminary data.</text>
</comment>
<name>A0A922I463_DERFA</name>
<dbReference type="EMBL" id="ASGP02000002">
    <property type="protein sequence ID" value="KAH9521192.1"/>
    <property type="molecule type" value="Genomic_DNA"/>
</dbReference>
<sequence length="88" mass="9833">MLKKSNVFNNTQNGNILNHSFYSFLSNGHLGSSSSSSSLYFFLIGSKERKKKLISLILLVFGTKLEYPFCSDIHSSIKIHSFTPKGSI</sequence>
<gene>
    <name evidence="1" type="ORF">DERF_004865</name>
</gene>